<reference evidence="1 2" key="1">
    <citation type="journal article" date="2015" name="Infect. Genet. Evol.">
        <title>Genomic sequences of six botulinum neurotoxin-producing strains representing three clostridial species illustrate the mobility and diversity of botulinum neurotoxin genes.</title>
        <authorList>
            <person name="Smith T.J."/>
            <person name="Hill K.K."/>
            <person name="Xie G."/>
            <person name="Foley B.T."/>
            <person name="Williamson C.H."/>
            <person name="Foster J.T."/>
            <person name="Johnson S.L."/>
            <person name="Chertkov O."/>
            <person name="Teshima H."/>
            <person name="Gibbons H.S."/>
            <person name="Johnsky L.A."/>
            <person name="Karavis M.A."/>
            <person name="Smith L.A."/>
        </authorList>
    </citation>
    <scope>NUCLEOTIDE SEQUENCE [LARGE SCALE GENOMIC DNA]</scope>
    <source>
        <strain evidence="1 2">CDC 2741</strain>
    </source>
</reference>
<proteinExistence type="predicted"/>
<dbReference type="STRING" id="29341.RSJ17_02700"/>
<evidence type="ECO:0000313" key="2">
    <source>
        <dbReference type="Proteomes" id="UP000031366"/>
    </source>
</evidence>
<dbReference type="OrthoDB" id="1684419at2"/>
<dbReference type="EMBL" id="AYSO01000018">
    <property type="protein sequence ID" value="KIE45728.1"/>
    <property type="molecule type" value="Genomic_DNA"/>
</dbReference>
<name>A0A0C1U2H0_9CLOT</name>
<evidence type="ECO:0000313" key="1">
    <source>
        <dbReference type="EMBL" id="KIE45728.1"/>
    </source>
</evidence>
<keyword evidence="2" id="KW-1185">Reference proteome</keyword>
<organism evidence="1 2">
    <name type="scientific">Clostridium argentinense CDC 2741</name>
    <dbReference type="NCBI Taxonomy" id="1418104"/>
    <lineage>
        <taxon>Bacteria</taxon>
        <taxon>Bacillati</taxon>
        <taxon>Bacillota</taxon>
        <taxon>Clostridia</taxon>
        <taxon>Eubacteriales</taxon>
        <taxon>Clostridiaceae</taxon>
        <taxon>Clostridium</taxon>
    </lineage>
</organism>
<dbReference type="Proteomes" id="UP000031366">
    <property type="component" value="Unassembled WGS sequence"/>
</dbReference>
<dbReference type="RefSeq" id="WP_039634917.1">
    <property type="nucleotide sequence ID" value="NZ_AYSO01000018.1"/>
</dbReference>
<dbReference type="AlphaFoldDB" id="A0A0C1U2H0"/>
<gene>
    <name evidence="1" type="ORF">U732_2456</name>
</gene>
<dbReference type="Pfam" id="PF07293">
    <property type="entry name" value="DUF1450"/>
    <property type="match status" value="1"/>
</dbReference>
<protein>
    <submittedName>
        <fullName evidence="1">Uncharacterized protein</fullName>
    </submittedName>
</protein>
<comment type="caution">
    <text evidence="1">The sequence shown here is derived from an EMBL/GenBank/DDBJ whole genome shotgun (WGS) entry which is preliminary data.</text>
</comment>
<accession>A0A0C1U2H0</accession>
<dbReference type="InterPro" id="IPR009910">
    <property type="entry name" value="DUF1450"/>
</dbReference>
<sequence>MEKEIFFCENNVSKGLEEIIEKLEEKYKDLDVYIEPCQGQCSICSEKYFVVIDSEVIEAETPEELYETIIDIQNNN</sequence>